<reference evidence="2 4" key="1">
    <citation type="submission" date="2021-11" db="EMBL/GenBank/DDBJ databases">
        <authorList>
            <person name="Islam A."/>
            <person name="Islam S."/>
            <person name="Flora M.S."/>
            <person name="Rahman M."/>
            <person name="Ziaur R.M."/>
            <person name="Epstein J.H."/>
            <person name="Hassan M."/>
            <person name="Klassen M."/>
            <person name="Woodard K."/>
            <person name="Webb A."/>
            <person name="Webby R.J."/>
            <person name="El Zowalaty M.E."/>
        </authorList>
    </citation>
    <scope>NUCLEOTIDE SEQUENCE [LARGE SCALE GENOMIC DNA]</scope>
    <source>
        <strain evidence="2">Pf1</strain>
    </source>
</reference>
<feature type="compositionally biased region" description="Polar residues" evidence="1">
    <location>
        <begin position="18"/>
        <end position="34"/>
    </location>
</feature>
<feature type="region of interest" description="Disordered" evidence="1">
    <location>
        <begin position="1"/>
        <end position="41"/>
    </location>
</feature>
<comment type="caution">
    <text evidence="3">The sequence shown here is derived from an EMBL/GenBank/DDBJ whole genome shotgun (WGS) entry which is preliminary data.</text>
</comment>
<evidence type="ECO:0000313" key="3">
    <source>
        <dbReference type="EMBL" id="CAI5733319.1"/>
    </source>
</evidence>
<protein>
    <submittedName>
        <fullName evidence="3">Uncharacterized protein</fullName>
    </submittedName>
</protein>
<organism evidence="3 5">
    <name type="scientific">Peronospora farinosa</name>
    <dbReference type="NCBI Taxonomy" id="134698"/>
    <lineage>
        <taxon>Eukaryota</taxon>
        <taxon>Sar</taxon>
        <taxon>Stramenopiles</taxon>
        <taxon>Oomycota</taxon>
        <taxon>Peronosporomycetes</taxon>
        <taxon>Peronosporales</taxon>
        <taxon>Peronosporaceae</taxon>
        <taxon>Peronospora</taxon>
    </lineage>
</organism>
<evidence type="ECO:0000313" key="2">
    <source>
        <dbReference type="EMBL" id="CAH0493211.1"/>
    </source>
</evidence>
<sequence length="107" mass="11080">MRSHRAVMSMAGEGNAASRPSQALTRRDCASTSAAGHAASRTRIRLGNVKIESLSEETNGAKAPGESVVEEAAATGWSPMLEVAVEFKSDDTGKGGSTMDDVDVVVT</sequence>
<keyword evidence="4" id="KW-1185">Reference proteome</keyword>
<reference evidence="3" key="2">
    <citation type="submission" date="2022-12" db="EMBL/GenBank/DDBJ databases">
        <authorList>
            <person name="Webb A."/>
        </authorList>
    </citation>
    <scope>NUCLEOTIDE SEQUENCE</scope>
    <source>
        <strain evidence="3">Pf2</strain>
    </source>
</reference>
<gene>
    <name evidence="2" type="ORF">PFR001_LOCUS8362</name>
    <name evidence="3" type="ORF">PFR002_LOCUS7149</name>
</gene>
<name>A0AAV0U971_9STRA</name>
<dbReference type="EMBL" id="CAKLBC010001674">
    <property type="protein sequence ID" value="CAH0493211.1"/>
    <property type="molecule type" value="Genomic_DNA"/>
</dbReference>
<dbReference type="Proteomes" id="UP001159659">
    <property type="component" value="Unassembled WGS sequence"/>
</dbReference>
<evidence type="ECO:0000313" key="5">
    <source>
        <dbReference type="Proteomes" id="UP001159659"/>
    </source>
</evidence>
<evidence type="ECO:0000256" key="1">
    <source>
        <dbReference type="SAM" id="MobiDB-lite"/>
    </source>
</evidence>
<dbReference type="AlphaFoldDB" id="A0AAV0U971"/>
<proteinExistence type="predicted"/>
<evidence type="ECO:0000313" key="4">
    <source>
        <dbReference type="Proteomes" id="UP001157938"/>
    </source>
</evidence>
<dbReference type="EMBL" id="CANTFK010000921">
    <property type="protein sequence ID" value="CAI5733319.1"/>
    <property type="molecule type" value="Genomic_DNA"/>
</dbReference>
<dbReference type="Proteomes" id="UP001157938">
    <property type="component" value="Unassembled WGS sequence"/>
</dbReference>
<accession>A0AAV0U971</accession>